<sequence length="544" mass="58861">MWLNDSTQTVETTSFSPWNMEQQNRWASGGAQYNGLASCDERLRAIVPPAFRNSNAKVVWQDSKSLEANVNEALGISNCYGALSSQYSEQNCLNGSVQNSYPNGGSVWNQNDTVRSNLWEYNGASPTPIPNGFNAPILGNNALPPKGWCGPEDQWDNISKRNVSFAYAPPPAFNNPANNGWQQNNFRNFPLPGARFTGATPYDGNMVNGPNMQSSGMPSPVGAPPQRSRLQSLWNAGPPTNNVMAGICVPPPNRDYNMMNSSGSFMSSNGVNGMNYGVPKAQYGPPFNNSVSSQLPVGPVNPSATSNSFMGEDSMWQDPNQELRKWQRDTGTAIWGDPEKQTSEIHRWLPPIEDDEVQSNDSDPKRKKIVVMGWGDAPASFNSSKSSVGPNSGISSIGQPNWVRKSSQPLGPTSNALFDSSVLNKALSSQTLNKITSVLCQDELASFVAAVQLNSAMNIDGGLASNVPFNNGLSGMNEPLKNDMRDYTLLKMNVSDNRSKSREMTVGNGLAALSEAATATMPRFGDSLLEVTTGLDQPKSLFSF</sequence>
<dbReference type="AlphaFoldDB" id="A0A0N5ADR6"/>
<keyword evidence="2" id="KW-1185">Reference proteome</keyword>
<reference evidence="3" key="1">
    <citation type="submission" date="2017-02" db="UniProtKB">
        <authorList>
            <consortium name="WormBaseParasite"/>
        </authorList>
    </citation>
    <scope>IDENTIFICATION</scope>
</reference>
<dbReference type="Proteomes" id="UP000046393">
    <property type="component" value="Unplaced"/>
</dbReference>
<dbReference type="WBParaSite" id="SMUV_0000233501-mRNA-1">
    <property type="protein sequence ID" value="SMUV_0000233501-mRNA-1"/>
    <property type="gene ID" value="SMUV_0000233501"/>
</dbReference>
<organism evidence="2 3">
    <name type="scientific">Syphacia muris</name>
    <dbReference type="NCBI Taxonomy" id="451379"/>
    <lineage>
        <taxon>Eukaryota</taxon>
        <taxon>Metazoa</taxon>
        <taxon>Ecdysozoa</taxon>
        <taxon>Nematoda</taxon>
        <taxon>Chromadorea</taxon>
        <taxon>Rhabditida</taxon>
        <taxon>Spirurina</taxon>
        <taxon>Oxyuridomorpha</taxon>
        <taxon>Oxyuroidea</taxon>
        <taxon>Oxyuridae</taxon>
        <taxon>Syphacia</taxon>
    </lineage>
</organism>
<feature type="region of interest" description="Disordered" evidence="1">
    <location>
        <begin position="333"/>
        <end position="366"/>
    </location>
</feature>
<dbReference type="STRING" id="451379.A0A0N5ADR6"/>
<evidence type="ECO:0000313" key="3">
    <source>
        <dbReference type="WBParaSite" id="SMUV_0000233501-mRNA-1"/>
    </source>
</evidence>
<protein>
    <submittedName>
        <fullName evidence="3">M_domain domain-containing protein</fullName>
    </submittedName>
</protein>
<name>A0A0N5ADR6_9BILA</name>
<evidence type="ECO:0000256" key="1">
    <source>
        <dbReference type="SAM" id="MobiDB-lite"/>
    </source>
</evidence>
<feature type="compositionally biased region" description="Basic and acidic residues" evidence="1">
    <location>
        <begin position="337"/>
        <end position="347"/>
    </location>
</feature>
<proteinExistence type="predicted"/>
<accession>A0A0N5ADR6</accession>
<feature type="region of interest" description="Disordered" evidence="1">
    <location>
        <begin position="380"/>
        <end position="408"/>
    </location>
</feature>
<evidence type="ECO:0000313" key="2">
    <source>
        <dbReference type="Proteomes" id="UP000046393"/>
    </source>
</evidence>